<reference evidence="4" key="2">
    <citation type="journal article" date="2021" name="PeerJ">
        <title>Extensive microbial diversity within the chicken gut microbiome revealed by metagenomics and culture.</title>
        <authorList>
            <person name="Gilroy R."/>
            <person name="Ravi A."/>
            <person name="Getino M."/>
            <person name="Pursley I."/>
            <person name="Horton D.L."/>
            <person name="Alikhan N.F."/>
            <person name="Baker D."/>
            <person name="Gharbi K."/>
            <person name="Hall N."/>
            <person name="Watson M."/>
            <person name="Adriaenssens E.M."/>
            <person name="Foster-Nyarko E."/>
            <person name="Jarju S."/>
            <person name="Secka A."/>
            <person name="Antonio M."/>
            <person name="Oren A."/>
            <person name="Chaudhuri R.R."/>
            <person name="La Ragione R."/>
            <person name="Hildebrand F."/>
            <person name="Pallen M.J."/>
        </authorList>
    </citation>
    <scope>NUCLEOTIDE SEQUENCE</scope>
    <source>
        <strain evidence="4">ChiHjej13B12-12457</strain>
    </source>
</reference>
<keyword evidence="1" id="KW-0812">Transmembrane</keyword>
<dbReference type="Gene3D" id="3.30.1150.10">
    <property type="match status" value="1"/>
</dbReference>
<evidence type="ECO:0000259" key="2">
    <source>
        <dbReference type="Pfam" id="PF03544"/>
    </source>
</evidence>
<feature type="transmembrane region" description="Helical" evidence="1">
    <location>
        <begin position="38"/>
        <end position="58"/>
    </location>
</feature>
<sequence length="447" mass="49716">MNALLTYAVGSAAVLAVLWVGFRLLLRSQKTFRVNRVLLNLILYFALCAPLLLSRLSIPIPDGRAPGVVGLMTLSGQTVFSDGGSSPAMEEASGARLVSWLPEALTTVYVAGVALTLLTQVILPVAAAVVLLFRGRRYRTLVGGRAVTVVSVPVRRGRRVEPMSWFGVIFLPAEEDFTSDSYVIRHEMAHVRMRHSLLLLNASLLLCLQWFNPAAWLLLRDLRQNCEFEADNAVLSSGADRKGYQLSLVGQAARGMAVSLANPFRNSSLYRRIAMIQKPAPEGWRVCLRLLYVIPVALAAAVLFARPLTAARMQPVTVQENVSENVPENKPVPYSLVEKKPLFMGKDAEEFTRWVFSSLEYPPEAKANGASARVTVQFRIRSTGEVSDIRLARLDVRGERLESFDYNVFTDAVLKVLERSPRWTPGETDGRPVDVTYNFPVYFQYRN</sequence>
<comment type="caution">
    <text evidence="4">The sequence shown here is derived from an EMBL/GenBank/DDBJ whole genome shotgun (WGS) entry which is preliminary data.</text>
</comment>
<dbReference type="InterPro" id="IPR008756">
    <property type="entry name" value="Peptidase_M56"/>
</dbReference>
<dbReference type="Pfam" id="PF03544">
    <property type="entry name" value="TonB_C"/>
    <property type="match status" value="1"/>
</dbReference>
<evidence type="ECO:0000259" key="3">
    <source>
        <dbReference type="Pfam" id="PF05569"/>
    </source>
</evidence>
<feature type="transmembrane region" description="Helical" evidence="1">
    <location>
        <begin position="197"/>
        <end position="219"/>
    </location>
</feature>
<dbReference type="GO" id="GO:0055085">
    <property type="term" value="P:transmembrane transport"/>
    <property type="evidence" value="ECO:0007669"/>
    <property type="project" value="InterPro"/>
</dbReference>
<proteinExistence type="predicted"/>
<feature type="transmembrane region" description="Helical" evidence="1">
    <location>
        <begin position="108"/>
        <end position="133"/>
    </location>
</feature>
<dbReference type="Pfam" id="PF05569">
    <property type="entry name" value="Peptidase_M56"/>
    <property type="match status" value="1"/>
</dbReference>
<reference evidence="4" key="1">
    <citation type="submission" date="2020-10" db="EMBL/GenBank/DDBJ databases">
        <authorList>
            <person name="Gilroy R."/>
        </authorList>
    </citation>
    <scope>NUCLEOTIDE SEQUENCE</scope>
    <source>
        <strain evidence="4">ChiHjej13B12-12457</strain>
    </source>
</reference>
<dbReference type="Proteomes" id="UP000886744">
    <property type="component" value="Unassembled WGS sequence"/>
</dbReference>
<dbReference type="EMBL" id="DVHI01000082">
    <property type="protein sequence ID" value="HIR63201.1"/>
    <property type="molecule type" value="Genomic_DNA"/>
</dbReference>
<gene>
    <name evidence="4" type="ORF">IAC94_06745</name>
</gene>
<dbReference type="AlphaFoldDB" id="A0A9D1J6S6"/>
<protein>
    <submittedName>
        <fullName evidence="4">Energy transducer TonB</fullName>
    </submittedName>
</protein>
<dbReference type="InterPro" id="IPR052173">
    <property type="entry name" value="Beta-lactam_resp_regulator"/>
</dbReference>
<accession>A0A9D1J6S6</accession>
<keyword evidence="1" id="KW-1133">Transmembrane helix</keyword>
<keyword evidence="1" id="KW-0472">Membrane</keyword>
<name>A0A9D1J6S6_9BACT</name>
<feature type="domain" description="TonB C-terminal" evidence="2">
    <location>
        <begin position="359"/>
        <end position="444"/>
    </location>
</feature>
<dbReference type="InterPro" id="IPR037682">
    <property type="entry name" value="TonB_C"/>
</dbReference>
<feature type="domain" description="Peptidase M56" evidence="3">
    <location>
        <begin position="168"/>
        <end position="276"/>
    </location>
</feature>
<dbReference type="SUPFAM" id="SSF74653">
    <property type="entry name" value="TolA/TonB C-terminal domain"/>
    <property type="match status" value="1"/>
</dbReference>
<feature type="transmembrane region" description="Helical" evidence="1">
    <location>
        <begin position="6"/>
        <end position="26"/>
    </location>
</feature>
<dbReference type="PANTHER" id="PTHR34978:SF3">
    <property type="entry name" value="SLR0241 PROTEIN"/>
    <property type="match status" value="1"/>
</dbReference>
<evidence type="ECO:0000313" key="5">
    <source>
        <dbReference type="Proteomes" id="UP000886744"/>
    </source>
</evidence>
<evidence type="ECO:0000256" key="1">
    <source>
        <dbReference type="SAM" id="Phobius"/>
    </source>
</evidence>
<dbReference type="PANTHER" id="PTHR34978">
    <property type="entry name" value="POSSIBLE SENSOR-TRANSDUCER PROTEIN BLAR"/>
    <property type="match status" value="1"/>
</dbReference>
<evidence type="ECO:0000313" key="4">
    <source>
        <dbReference type="EMBL" id="HIR63201.1"/>
    </source>
</evidence>
<organism evidence="4 5">
    <name type="scientific">Candidatus Coprenecus avistercoris</name>
    <dbReference type="NCBI Taxonomy" id="2840730"/>
    <lineage>
        <taxon>Bacteria</taxon>
        <taxon>Pseudomonadati</taxon>
        <taxon>Bacteroidota</taxon>
        <taxon>Bacteroidia</taxon>
        <taxon>Bacteroidales</taxon>
        <taxon>Rikenellaceae</taxon>
        <taxon>Rikenellaceae incertae sedis</taxon>
        <taxon>Candidatus Coprenecus</taxon>
    </lineage>
</organism>